<sequence length="670" mass="76341">MTDEFPYELLFKFVFPSWKGEIPPLPIEGQSAHQHSFLNSDSDQFDELNIDNFSNANEEYLGQTKIIHYDIDGYIIWEVQTENLTNLIYGKHKIQSDNNITKVIIHTINGDSIVYGDTADIHFSENCVHFLPNSSWVFSVDPFFRSEILFFDPIISLWFCNTECLEKSENLVSMNILDQKLDNSANLDSSTLIPHLFEVFKAIFEPLLSQSQYLKWINEIEIPHARLLGNMHQTSLFIDINKIGKEKNRLSTILSQLEKEIYAISGCEFNILSPFDVSDILFNHLHIQPPDSNPQNTFSIDSRHRVTVHKEFSSTNSMVLEKINHPIAKKILQYRKIQKIISNWLSFTDFADENGGLHPIFMVCSTVTGRISTKSPNLQNIPSQQVKKGDSIPKNKENFFDTNIRSFFIPCPTNQLANDSFNSNPADDQSIFYSKCISSEYILLSLDYSQLELRILAHYSRDPSFCTLCSQPEIDLHSHIAQIIYNVNSIDLITSKQREEIKQAVYATIYGKGWTKDGIEKGQKLEAVLKTFPGIRTFVTNTTALATKDGYVQTLSGKKRLLPNIQSNNAIERKRDQRMAINTKIQGSAADFVKFALLQIMKKCGGLIEPLLQLHDEWLFRTKIKPGTKDFDDLCNSLKSSAECSDQIGLTVPIPCKITYGPSYGELLPI</sequence>
<dbReference type="Pfam" id="PF00476">
    <property type="entry name" value="DNA_pol_A"/>
    <property type="match status" value="1"/>
</dbReference>
<dbReference type="InterPro" id="IPR002298">
    <property type="entry name" value="DNA_polymerase_A"/>
</dbReference>
<dbReference type="InterPro" id="IPR001098">
    <property type="entry name" value="DNA-dir_DNA_pol_A_palm_dom"/>
</dbReference>
<feature type="domain" description="DNA-directed DNA polymerase family A palm" evidence="2">
    <location>
        <begin position="401"/>
        <end position="626"/>
    </location>
</feature>
<dbReference type="Gene3D" id="3.30.70.370">
    <property type="match status" value="1"/>
</dbReference>
<name>A0ABR2KCW7_9EUKA</name>
<dbReference type="PANTHER" id="PTHR10133:SF27">
    <property type="entry name" value="DNA POLYMERASE NU"/>
    <property type="match status" value="1"/>
</dbReference>
<dbReference type="SMART" id="SM00482">
    <property type="entry name" value="POLAc"/>
    <property type="match status" value="1"/>
</dbReference>
<accession>A0ABR2KCW7</accession>
<proteinExistence type="predicted"/>
<comment type="caution">
    <text evidence="3">The sequence shown here is derived from an EMBL/GenBank/DDBJ whole genome shotgun (WGS) entry which is preliminary data.</text>
</comment>
<keyword evidence="1" id="KW-0235">DNA replication</keyword>
<dbReference type="PRINTS" id="PR00868">
    <property type="entry name" value="DNAPOLI"/>
</dbReference>
<gene>
    <name evidence="3" type="ORF">M9Y10_033708</name>
</gene>
<evidence type="ECO:0000313" key="3">
    <source>
        <dbReference type="EMBL" id="KAK8888967.1"/>
    </source>
</evidence>
<evidence type="ECO:0000259" key="2">
    <source>
        <dbReference type="SMART" id="SM00482"/>
    </source>
</evidence>
<dbReference type="InterPro" id="IPR043502">
    <property type="entry name" value="DNA/RNA_pol_sf"/>
</dbReference>
<dbReference type="Gene3D" id="1.10.150.20">
    <property type="entry name" value="5' to 3' exonuclease, C-terminal subdomain"/>
    <property type="match status" value="1"/>
</dbReference>
<protein>
    <recommendedName>
        <fullName evidence="2">DNA-directed DNA polymerase family A palm domain-containing protein</fullName>
    </recommendedName>
</protein>
<dbReference type="Proteomes" id="UP001470230">
    <property type="component" value="Unassembled WGS sequence"/>
</dbReference>
<evidence type="ECO:0000256" key="1">
    <source>
        <dbReference type="ARBA" id="ARBA00022705"/>
    </source>
</evidence>
<evidence type="ECO:0000313" key="4">
    <source>
        <dbReference type="Proteomes" id="UP001470230"/>
    </source>
</evidence>
<dbReference type="SUPFAM" id="SSF56672">
    <property type="entry name" value="DNA/RNA polymerases"/>
    <property type="match status" value="1"/>
</dbReference>
<dbReference type="EMBL" id="JAPFFF010000005">
    <property type="protein sequence ID" value="KAK8888967.1"/>
    <property type="molecule type" value="Genomic_DNA"/>
</dbReference>
<reference evidence="3 4" key="1">
    <citation type="submission" date="2024-04" db="EMBL/GenBank/DDBJ databases">
        <title>Tritrichomonas musculus Genome.</title>
        <authorList>
            <person name="Alves-Ferreira E."/>
            <person name="Grigg M."/>
            <person name="Lorenzi H."/>
            <person name="Galac M."/>
        </authorList>
    </citation>
    <scope>NUCLEOTIDE SEQUENCE [LARGE SCALE GENOMIC DNA]</scope>
    <source>
        <strain evidence="3 4">EAF2021</strain>
    </source>
</reference>
<dbReference type="Gene3D" id="1.20.1060.10">
    <property type="entry name" value="Taq DNA Polymerase, Chain T, domain 4"/>
    <property type="match status" value="1"/>
</dbReference>
<organism evidence="3 4">
    <name type="scientific">Tritrichomonas musculus</name>
    <dbReference type="NCBI Taxonomy" id="1915356"/>
    <lineage>
        <taxon>Eukaryota</taxon>
        <taxon>Metamonada</taxon>
        <taxon>Parabasalia</taxon>
        <taxon>Tritrichomonadida</taxon>
        <taxon>Tritrichomonadidae</taxon>
        <taxon>Tritrichomonas</taxon>
    </lineage>
</organism>
<keyword evidence="4" id="KW-1185">Reference proteome</keyword>
<dbReference type="PANTHER" id="PTHR10133">
    <property type="entry name" value="DNA POLYMERASE I"/>
    <property type="match status" value="1"/>
</dbReference>